<gene>
    <name evidence="2" type="ORF">CR513_02610</name>
</gene>
<evidence type="ECO:0000313" key="2">
    <source>
        <dbReference type="EMBL" id="RDY12572.1"/>
    </source>
</evidence>
<protein>
    <submittedName>
        <fullName evidence="2">Uncharacterized protein</fullName>
    </submittedName>
</protein>
<dbReference type="AlphaFoldDB" id="A0A371IBZ6"/>
<proteinExistence type="predicted"/>
<dbReference type="OrthoDB" id="1645289at2759"/>
<dbReference type="Proteomes" id="UP000257109">
    <property type="component" value="Unassembled WGS sequence"/>
</dbReference>
<evidence type="ECO:0000256" key="1">
    <source>
        <dbReference type="SAM" id="SignalP"/>
    </source>
</evidence>
<feature type="non-terminal residue" evidence="2">
    <location>
        <position position="132"/>
    </location>
</feature>
<reference evidence="2" key="1">
    <citation type="submission" date="2018-05" db="EMBL/GenBank/DDBJ databases">
        <title>Draft genome of Mucuna pruriens seed.</title>
        <authorList>
            <person name="Nnadi N.E."/>
            <person name="Vos R."/>
            <person name="Hasami M.H."/>
            <person name="Devisetty U.K."/>
            <person name="Aguiy J.C."/>
        </authorList>
    </citation>
    <scope>NUCLEOTIDE SEQUENCE [LARGE SCALE GENOMIC DNA]</scope>
    <source>
        <strain evidence="2">JCA_2017</strain>
    </source>
</reference>
<evidence type="ECO:0000313" key="3">
    <source>
        <dbReference type="Proteomes" id="UP000257109"/>
    </source>
</evidence>
<keyword evidence="1" id="KW-0732">Signal</keyword>
<comment type="caution">
    <text evidence="2">The sequence shown here is derived from an EMBL/GenBank/DDBJ whole genome shotgun (WGS) entry which is preliminary data.</text>
</comment>
<feature type="signal peptide" evidence="1">
    <location>
        <begin position="1"/>
        <end position="21"/>
    </location>
</feature>
<dbReference type="EMBL" id="QJKJ01000444">
    <property type="protein sequence ID" value="RDY12572.1"/>
    <property type="molecule type" value="Genomic_DNA"/>
</dbReference>
<organism evidence="2 3">
    <name type="scientific">Mucuna pruriens</name>
    <name type="common">Velvet bean</name>
    <name type="synonym">Dolichos pruriens</name>
    <dbReference type="NCBI Taxonomy" id="157652"/>
    <lineage>
        <taxon>Eukaryota</taxon>
        <taxon>Viridiplantae</taxon>
        <taxon>Streptophyta</taxon>
        <taxon>Embryophyta</taxon>
        <taxon>Tracheophyta</taxon>
        <taxon>Spermatophyta</taxon>
        <taxon>Magnoliopsida</taxon>
        <taxon>eudicotyledons</taxon>
        <taxon>Gunneridae</taxon>
        <taxon>Pentapetalae</taxon>
        <taxon>rosids</taxon>
        <taxon>fabids</taxon>
        <taxon>Fabales</taxon>
        <taxon>Fabaceae</taxon>
        <taxon>Papilionoideae</taxon>
        <taxon>50 kb inversion clade</taxon>
        <taxon>NPAAA clade</taxon>
        <taxon>indigoferoid/millettioid clade</taxon>
        <taxon>Phaseoleae</taxon>
        <taxon>Mucuna</taxon>
    </lineage>
</organism>
<feature type="chain" id="PRO_5016893404" evidence="1">
    <location>
        <begin position="22"/>
        <end position="132"/>
    </location>
</feature>
<keyword evidence="3" id="KW-1185">Reference proteome</keyword>
<name>A0A371IBZ6_MUCPR</name>
<sequence length="132" mass="15346">MCYLFLHTLTLILLDVKIANTKRLFLRYPKIVKKELKRDKFSRKQCPNNDLEGNKTQKNSYASIVRSLIYTQVCTHLDISLSIHLSDPIMQHWKIVKYIANTPHMDISICWIEELFLGSSVLKLKLVINSVG</sequence>
<feature type="non-terminal residue" evidence="2">
    <location>
        <position position="1"/>
    </location>
</feature>
<accession>A0A371IBZ6</accession>